<evidence type="ECO:0000313" key="3">
    <source>
        <dbReference type="EMBL" id="WNZ23096.1"/>
    </source>
</evidence>
<dbReference type="PANTHER" id="PTHR38340">
    <property type="entry name" value="S-LAYER PROTEIN"/>
    <property type="match status" value="1"/>
</dbReference>
<dbReference type="RefSeq" id="WP_316434674.1">
    <property type="nucleotide sequence ID" value="NZ_CP053586.1"/>
</dbReference>
<dbReference type="PRINTS" id="PR00313">
    <property type="entry name" value="CABNDNGRPT"/>
</dbReference>
<evidence type="ECO:0000256" key="1">
    <source>
        <dbReference type="ARBA" id="ARBA00004613"/>
    </source>
</evidence>
<dbReference type="InterPro" id="IPR018511">
    <property type="entry name" value="Hemolysin-typ_Ca-bd_CS"/>
</dbReference>
<sequence>MNSLLMLLLDTASLIQFAGNDTISGTDGNDTLNGGLGNDTVYGGNGNDKLGDVFLDISNDVYLDSDGNVIILGGSGLDVLDGDTGNDILVRQGCGEWRFCLCVIKVLLQSSLTVNIRATGL</sequence>
<dbReference type="AlphaFoldDB" id="A0AA96WKL4"/>
<dbReference type="SUPFAM" id="SSF51120">
    <property type="entry name" value="beta-Roll"/>
    <property type="match status" value="1"/>
</dbReference>
<dbReference type="GO" id="GO:0005576">
    <property type="term" value="C:extracellular region"/>
    <property type="evidence" value="ECO:0007669"/>
    <property type="project" value="UniProtKB-SubCell"/>
</dbReference>
<dbReference type="InterPro" id="IPR050557">
    <property type="entry name" value="RTX_toxin/Mannuronan_C5-epim"/>
</dbReference>
<protein>
    <recommendedName>
        <fullName evidence="4">Calcium-binding protein</fullName>
    </recommendedName>
</protein>
<name>A0AA96WKL4_9CYAN</name>
<dbReference type="Gene3D" id="2.150.10.10">
    <property type="entry name" value="Serralysin-like metalloprotease, C-terminal"/>
    <property type="match status" value="1"/>
</dbReference>
<dbReference type="Pfam" id="PF00353">
    <property type="entry name" value="HemolysinCabind"/>
    <property type="match status" value="2"/>
</dbReference>
<comment type="subcellular location">
    <subcellularLocation>
        <location evidence="1">Secreted</location>
    </subcellularLocation>
</comment>
<organism evidence="3">
    <name type="scientific">Leptolyngbya sp. NK1-12</name>
    <dbReference type="NCBI Taxonomy" id="2547451"/>
    <lineage>
        <taxon>Bacteria</taxon>
        <taxon>Bacillati</taxon>
        <taxon>Cyanobacteriota</taxon>
        <taxon>Cyanophyceae</taxon>
        <taxon>Leptolyngbyales</taxon>
        <taxon>Leptolyngbyaceae</taxon>
        <taxon>Leptolyngbya group</taxon>
        <taxon>Leptolyngbya</taxon>
    </lineage>
</organism>
<evidence type="ECO:0000256" key="2">
    <source>
        <dbReference type="ARBA" id="ARBA00022525"/>
    </source>
</evidence>
<dbReference type="GO" id="GO:0005509">
    <property type="term" value="F:calcium ion binding"/>
    <property type="evidence" value="ECO:0007669"/>
    <property type="project" value="InterPro"/>
</dbReference>
<gene>
    <name evidence="3" type="ORF">HJG54_09635</name>
</gene>
<dbReference type="PANTHER" id="PTHR38340:SF1">
    <property type="entry name" value="S-LAYER PROTEIN"/>
    <property type="match status" value="1"/>
</dbReference>
<reference evidence="3" key="1">
    <citation type="submission" date="2020-05" db="EMBL/GenBank/DDBJ databases">
        <authorList>
            <person name="Zhu T."/>
            <person name="Keshari N."/>
            <person name="Lu X."/>
        </authorList>
    </citation>
    <scope>NUCLEOTIDE SEQUENCE</scope>
    <source>
        <strain evidence="3">NK1-12</strain>
    </source>
</reference>
<dbReference type="EMBL" id="CP053586">
    <property type="protein sequence ID" value="WNZ23096.1"/>
    <property type="molecule type" value="Genomic_DNA"/>
</dbReference>
<dbReference type="InterPro" id="IPR001343">
    <property type="entry name" value="Hemolysn_Ca-bd"/>
</dbReference>
<proteinExistence type="predicted"/>
<dbReference type="PROSITE" id="PS00330">
    <property type="entry name" value="HEMOLYSIN_CALCIUM"/>
    <property type="match status" value="1"/>
</dbReference>
<dbReference type="InterPro" id="IPR011049">
    <property type="entry name" value="Serralysin-like_metalloprot_C"/>
</dbReference>
<keyword evidence="2" id="KW-0964">Secreted</keyword>
<accession>A0AA96WKL4</accession>
<evidence type="ECO:0008006" key="4">
    <source>
        <dbReference type="Google" id="ProtNLM"/>
    </source>
</evidence>